<proteinExistence type="predicted"/>
<organism evidence="12">
    <name type="scientific">Angiostrongylus costaricensis</name>
    <name type="common">Nematode worm</name>
    <dbReference type="NCBI Taxonomy" id="334426"/>
    <lineage>
        <taxon>Eukaryota</taxon>
        <taxon>Metazoa</taxon>
        <taxon>Ecdysozoa</taxon>
        <taxon>Nematoda</taxon>
        <taxon>Chromadorea</taxon>
        <taxon>Rhabditida</taxon>
        <taxon>Rhabditina</taxon>
        <taxon>Rhabditomorpha</taxon>
        <taxon>Strongyloidea</taxon>
        <taxon>Metastrongylidae</taxon>
        <taxon>Angiostrongylus</taxon>
    </lineage>
</organism>
<keyword evidence="5" id="KW-0418">Kinase</keyword>
<dbReference type="Gene3D" id="1.10.510.10">
    <property type="entry name" value="Transferase(Phosphotransferase) domain 1"/>
    <property type="match status" value="1"/>
</dbReference>
<dbReference type="Proteomes" id="UP000267027">
    <property type="component" value="Unassembled WGS sequence"/>
</dbReference>
<evidence type="ECO:0000313" key="11">
    <source>
        <dbReference type="Proteomes" id="UP000267027"/>
    </source>
</evidence>
<evidence type="ECO:0000256" key="8">
    <source>
        <dbReference type="ARBA" id="ARBA00048679"/>
    </source>
</evidence>
<evidence type="ECO:0000259" key="9">
    <source>
        <dbReference type="Pfam" id="PF01163"/>
    </source>
</evidence>
<comment type="catalytic activity">
    <reaction evidence="8">
        <text>L-seryl-[protein] + ATP = O-phospho-L-seryl-[protein] + ADP + H(+)</text>
        <dbReference type="Rhea" id="RHEA:17989"/>
        <dbReference type="Rhea" id="RHEA-COMP:9863"/>
        <dbReference type="Rhea" id="RHEA-COMP:11604"/>
        <dbReference type="ChEBI" id="CHEBI:15378"/>
        <dbReference type="ChEBI" id="CHEBI:29999"/>
        <dbReference type="ChEBI" id="CHEBI:30616"/>
        <dbReference type="ChEBI" id="CHEBI:83421"/>
        <dbReference type="ChEBI" id="CHEBI:456216"/>
        <dbReference type="EC" id="2.7.11.1"/>
    </reaction>
</comment>
<evidence type="ECO:0000256" key="1">
    <source>
        <dbReference type="ARBA" id="ARBA00012513"/>
    </source>
</evidence>
<dbReference type="InterPro" id="IPR018935">
    <property type="entry name" value="RIO_kinase_CS"/>
</dbReference>
<dbReference type="AlphaFoldDB" id="A0A0R3PHF9"/>
<evidence type="ECO:0000256" key="6">
    <source>
        <dbReference type="ARBA" id="ARBA00022840"/>
    </source>
</evidence>
<reference evidence="12" key="1">
    <citation type="submission" date="2017-02" db="UniProtKB">
        <authorList>
            <consortium name="WormBaseParasite"/>
        </authorList>
    </citation>
    <scope>IDENTIFICATION</scope>
</reference>
<reference evidence="10 11" key="2">
    <citation type="submission" date="2018-11" db="EMBL/GenBank/DDBJ databases">
        <authorList>
            <consortium name="Pathogen Informatics"/>
        </authorList>
    </citation>
    <scope>NUCLEOTIDE SEQUENCE [LARGE SCALE GENOMIC DNA]</scope>
    <source>
        <strain evidence="10 11">Costa Rica</strain>
    </source>
</reference>
<name>A0A0R3PHF9_ANGCS</name>
<evidence type="ECO:0000256" key="2">
    <source>
        <dbReference type="ARBA" id="ARBA00022527"/>
    </source>
</evidence>
<evidence type="ECO:0000256" key="4">
    <source>
        <dbReference type="ARBA" id="ARBA00022741"/>
    </source>
</evidence>
<keyword evidence="11" id="KW-1185">Reference proteome</keyword>
<comment type="catalytic activity">
    <reaction evidence="7">
        <text>L-threonyl-[protein] + ATP = O-phospho-L-threonyl-[protein] + ADP + H(+)</text>
        <dbReference type="Rhea" id="RHEA:46608"/>
        <dbReference type="Rhea" id="RHEA-COMP:11060"/>
        <dbReference type="Rhea" id="RHEA-COMP:11605"/>
        <dbReference type="ChEBI" id="CHEBI:15378"/>
        <dbReference type="ChEBI" id="CHEBI:30013"/>
        <dbReference type="ChEBI" id="CHEBI:30616"/>
        <dbReference type="ChEBI" id="CHEBI:61977"/>
        <dbReference type="ChEBI" id="CHEBI:456216"/>
        <dbReference type="EC" id="2.7.11.1"/>
    </reaction>
</comment>
<dbReference type="WBParaSite" id="ACOC_0000378601-mRNA-1">
    <property type="protein sequence ID" value="ACOC_0000378601-mRNA-1"/>
    <property type="gene ID" value="ACOC_0000378601"/>
</dbReference>
<dbReference type="EC" id="2.7.11.1" evidence="1"/>
<dbReference type="InterPro" id="IPR011009">
    <property type="entry name" value="Kinase-like_dom_sf"/>
</dbReference>
<gene>
    <name evidence="10" type="ORF">ACOC_LOCUS3787</name>
</gene>
<evidence type="ECO:0000256" key="3">
    <source>
        <dbReference type="ARBA" id="ARBA00022679"/>
    </source>
</evidence>
<dbReference type="InterPro" id="IPR018934">
    <property type="entry name" value="RIO_dom"/>
</dbReference>
<dbReference type="GO" id="GO:0005524">
    <property type="term" value="F:ATP binding"/>
    <property type="evidence" value="ECO:0007669"/>
    <property type="project" value="UniProtKB-KW"/>
</dbReference>
<evidence type="ECO:0000256" key="5">
    <source>
        <dbReference type="ARBA" id="ARBA00022777"/>
    </source>
</evidence>
<dbReference type="SUPFAM" id="SSF56112">
    <property type="entry name" value="Protein kinase-like (PK-like)"/>
    <property type="match status" value="1"/>
</dbReference>
<dbReference type="OrthoDB" id="205248at2759"/>
<dbReference type="PANTHER" id="PTHR45723">
    <property type="entry name" value="SERINE/THREONINE-PROTEIN KINASE RIO1"/>
    <property type="match status" value="1"/>
</dbReference>
<accession>A0A0R3PHF9</accession>
<evidence type="ECO:0000256" key="7">
    <source>
        <dbReference type="ARBA" id="ARBA00047899"/>
    </source>
</evidence>
<keyword evidence="6" id="KW-0067">ATP-binding</keyword>
<keyword evidence="3" id="KW-0808">Transferase</keyword>
<keyword evidence="2" id="KW-0723">Serine/threonine-protein kinase</keyword>
<feature type="domain" description="RIO-type" evidence="9">
    <location>
        <begin position="1"/>
        <end position="64"/>
    </location>
</feature>
<protein>
    <recommendedName>
        <fullName evidence="1">non-specific serine/threonine protein kinase</fullName>
        <ecNumber evidence="1">2.7.11.1</ecNumber>
    </recommendedName>
</protein>
<dbReference type="EMBL" id="UYYA01001416">
    <property type="protein sequence ID" value="VDM55372.1"/>
    <property type="molecule type" value="Genomic_DNA"/>
</dbReference>
<evidence type="ECO:0000313" key="10">
    <source>
        <dbReference type="EMBL" id="VDM55372.1"/>
    </source>
</evidence>
<dbReference type="PROSITE" id="PS01245">
    <property type="entry name" value="RIO1"/>
    <property type="match status" value="1"/>
</dbReference>
<dbReference type="GO" id="GO:0004674">
    <property type="term" value="F:protein serine/threonine kinase activity"/>
    <property type="evidence" value="ECO:0007669"/>
    <property type="project" value="UniProtKB-KW"/>
</dbReference>
<evidence type="ECO:0000313" key="12">
    <source>
        <dbReference type="WBParaSite" id="ACOC_0000378601-mRNA-1"/>
    </source>
</evidence>
<dbReference type="InterPro" id="IPR051272">
    <property type="entry name" value="RIO-type_Ser/Thr_kinase"/>
</dbReference>
<sequence length="94" mass="10829">MCRMYKNCKLVHGDLSEFNLLLSEGKVVYVIDVSQSMDLSHPRNLHYLIRDIENVLAFFRRLDIPDLPTPITLFNTITDLAMSEESSLIVQVCQ</sequence>
<keyword evidence="4" id="KW-0547">Nucleotide-binding</keyword>
<dbReference type="STRING" id="334426.A0A0R3PHF9"/>
<dbReference type="Pfam" id="PF01163">
    <property type="entry name" value="RIO1"/>
    <property type="match status" value="1"/>
</dbReference>